<evidence type="ECO:0000313" key="1">
    <source>
        <dbReference type="EMBL" id="MBC2595616.1"/>
    </source>
</evidence>
<protein>
    <submittedName>
        <fullName evidence="1">Sulfotransferase family 2 domain-containing protein</fullName>
    </submittedName>
</protein>
<keyword evidence="1" id="KW-0808">Transferase</keyword>
<dbReference type="RefSeq" id="WP_185676569.1">
    <property type="nucleotide sequence ID" value="NZ_JACHVB010000044.1"/>
</dbReference>
<dbReference type="AlphaFoldDB" id="A0A842HJ56"/>
<dbReference type="SUPFAM" id="SSF52540">
    <property type="entry name" value="P-loop containing nucleoside triphosphate hydrolases"/>
    <property type="match status" value="1"/>
</dbReference>
<dbReference type="InterPro" id="IPR027417">
    <property type="entry name" value="P-loop_NTPase"/>
</dbReference>
<comment type="caution">
    <text evidence="1">The sequence shown here is derived from an EMBL/GenBank/DDBJ whole genome shotgun (WGS) entry which is preliminary data.</text>
</comment>
<dbReference type="GO" id="GO:0016020">
    <property type="term" value="C:membrane"/>
    <property type="evidence" value="ECO:0007669"/>
    <property type="project" value="InterPro"/>
</dbReference>
<gene>
    <name evidence="1" type="ORF">H5P28_15215</name>
</gene>
<dbReference type="Proteomes" id="UP000546464">
    <property type="component" value="Unassembled WGS sequence"/>
</dbReference>
<name>A0A842HJ56_9BACT</name>
<accession>A0A842HJ56</accession>
<dbReference type="Pfam" id="PF03567">
    <property type="entry name" value="Sulfotransfer_2"/>
    <property type="match status" value="1"/>
</dbReference>
<sequence>MAYHQEKQLLFIHIPKNAGKSIESSLDLIDGIPGKRSFPNRVAKFLLNKTQNQTLRKRVFGPYDYTLSGQHLTYSEIELLNIIPPAQRARAIKFAVVRNPYSRALSTYRHFKQNTDLDGFKRFWAEASAYAGQDHNILAHLRTQKRFLIDINGHLAIEEILRFESLEQDYTQFREKHQLQGKALKHIGAGGKINLQDFYDTEAQALIKTLFAEDFEQFGYQADLPAPFC</sequence>
<dbReference type="Gene3D" id="3.40.50.300">
    <property type="entry name" value="P-loop containing nucleotide triphosphate hydrolases"/>
    <property type="match status" value="1"/>
</dbReference>
<evidence type="ECO:0000313" key="2">
    <source>
        <dbReference type="Proteomes" id="UP000546464"/>
    </source>
</evidence>
<organism evidence="1 2">
    <name type="scientific">Ruficoccus amylovorans</name>
    <dbReference type="NCBI Taxonomy" id="1804625"/>
    <lineage>
        <taxon>Bacteria</taxon>
        <taxon>Pseudomonadati</taxon>
        <taxon>Verrucomicrobiota</taxon>
        <taxon>Opitutia</taxon>
        <taxon>Puniceicoccales</taxon>
        <taxon>Cerasicoccaceae</taxon>
        <taxon>Ruficoccus</taxon>
    </lineage>
</organism>
<keyword evidence="2" id="KW-1185">Reference proteome</keyword>
<dbReference type="GO" id="GO:0008146">
    <property type="term" value="F:sulfotransferase activity"/>
    <property type="evidence" value="ECO:0007669"/>
    <property type="project" value="InterPro"/>
</dbReference>
<dbReference type="EMBL" id="JACHVB010000044">
    <property type="protein sequence ID" value="MBC2595616.1"/>
    <property type="molecule type" value="Genomic_DNA"/>
</dbReference>
<proteinExistence type="predicted"/>
<dbReference type="InterPro" id="IPR005331">
    <property type="entry name" value="Sulfotransferase"/>
</dbReference>
<reference evidence="1 2" key="1">
    <citation type="submission" date="2020-07" db="EMBL/GenBank/DDBJ databases">
        <authorList>
            <person name="Feng X."/>
        </authorList>
    </citation>
    <scope>NUCLEOTIDE SEQUENCE [LARGE SCALE GENOMIC DNA]</scope>
    <source>
        <strain evidence="1 2">JCM31066</strain>
    </source>
</reference>